<dbReference type="EMBL" id="BGPR01000007">
    <property type="protein sequence ID" value="GBL75211.1"/>
    <property type="molecule type" value="Genomic_DNA"/>
</dbReference>
<name>A0A4Y2A5R8_ARAVE</name>
<accession>A0A4Y2A5R8</accession>
<sequence>MKQAKRDCIIEFLREYNTIMDEIKNDLKDKKLDIKLAKILKSNGELTRLTGRGHDLGNSVRDETWHISSIPLGCSPINLIKCNGQPIRRKWPSNFGHTLYASNQQLAAE</sequence>
<proteinExistence type="predicted"/>
<dbReference type="Proteomes" id="UP000499080">
    <property type="component" value="Unassembled WGS sequence"/>
</dbReference>
<gene>
    <name evidence="1" type="ORF">AVEN_194448_1</name>
</gene>
<organism evidence="1 2">
    <name type="scientific">Araneus ventricosus</name>
    <name type="common">Orbweaver spider</name>
    <name type="synonym">Epeira ventricosa</name>
    <dbReference type="NCBI Taxonomy" id="182803"/>
    <lineage>
        <taxon>Eukaryota</taxon>
        <taxon>Metazoa</taxon>
        <taxon>Ecdysozoa</taxon>
        <taxon>Arthropoda</taxon>
        <taxon>Chelicerata</taxon>
        <taxon>Arachnida</taxon>
        <taxon>Araneae</taxon>
        <taxon>Araneomorphae</taxon>
        <taxon>Entelegynae</taxon>
        <taxon>Araneoidea</taxon>
        <taxon>Araneidae</taxon>
        <taxon>Araneus</taxon>
    </lineage>
</organism>
<evidence type="ECO:0000313" key="2">
    <source>
        <dbReference type="Proteomes" id="UP000499080"/>
    </source>
</evidence>
<reference evidence="1 2" key="1">
    <citation type="journal article" date="2019" name="Sci. Rep.">
        <title>Orb-weaving spider Araneus ventricosus genome elucidates the spidroin gene catalogue.</title>
        <authorList>
            <person name="Kono N."/>
            <person name="Nakamura H."/>
            <person name="Ohtoshi R."/>
            <person name="Moran D.A.P."/>
            <person name="Shinohara A."/>
            <person name="Yoshida Y."/>
            <person name="Fujiwara M."/>
            <person name="Mori M."/>
            <person name="Tomita M."/>
            <person name="Arakawa K."/>
        </authorList>
    </citation>
    <scope>NUCLEOTIDE SEQUENCE [LARGE SCALE GENOMIC DNA]</scope>
</reference>
<keyword evidence="2" id="KW-1185">Reference proteome</keyword>
<dbReference type="AlphaFoldDB" id="A0A4Y2A5R8"/>
<evidence type="ECO:0000313" key="1">
    <source>
        <dbReference type="EMBL" id="GBL75211.1"/>
    </source>
</evidence>
<comment type="caution">
    <text evidence="1">The sequence shown here is derived from an EMBL/GenBank/DDBJ whole genome shotgun (WGS) entry which is preliminary data.</text>
</comment>
<protein>
    <submittedName>
        <fullName evidence="1">Uncharacterized protein</fullName>
    </submittedName>
</protein>